<accession>A0ABT6Q384</accession>
<evidence type="ECO:0000256" key="1">
    <source>
        <dbReference type="ARBA" id="ARBA00004418"/>
    </source>
</evidence>
<sequence length="342" mass="38564">MTSLFLKFSVAQVKRHGLYYLVLFLLLLASFVSCDAKAAVRIAWQKQADLAKIAQVNGTYRKALGENVTWIEYKDDFQELYDLAANKLDIAPVGIIALTSAVTSGVQVRVIAINFQYGTGSGLVVRNQSHVMNPDDITNKKIAVPFLTSEHYSLLKALDYWKIPLDRVKLINMPIDQIVAAWDKGEIDGAYVEGKTFLDLKKTGYVLVTSKQLADWGSPTYTFWVTMDNIVASRPDLCQNFVDATLKLIKDYNQKAFVLTSQSKDLIASADLLKLSPQEMIVLIQGQEYLEKREQSLLFTRRLPAYFNEIGLFLRSSNVISNVLSDYLLYVYPTFVNDAKVK</sequence>
<comment type="caution">
    <text evidence="5">The sequence shown here is derived from an EMBL/GenBank/DDBJ whole genome shotgun (WGS) entry which is preliminary data.</text>
</comment>
<name>A0ABT6Q384_9PROT</name>
<protein>
    <submittedName>
        <fullName evidence="5">ABC transporter substrate-binding protein</fullName>
    </submittedName>
</protein>
<feature type="domain" description="SsuA/THI5-like" evidence="4">
    <location>
        <begin position="65"/>
        <end position="247"/>
    </location>
</feature>
<evidence type="ECO:0000256" key="3">
    <source>
        <dbReference type="ARBA" id="ARBA00022729"/>
    </source>
</evidence>
<comment type="similarity">
    <text evidence="2">Belongs to the bacterial solute-binding protein SsuA/TauA family.</text>
</comment>
<evidence type="ECO:0000313" key="5">
    <source>
        <dbReference type="EMBL" id="MDI2091573.1"/>
    </source>
</evidence>
<keyword evidence="3" id="KW-0732">Signal</keyword>
<proteinExistence type="inferred from homology"/>
<keyword evidence="6" id="KW-1185">Reference proteome</keyword>
<dbReference type="PANTHER" id="PTHR30024:SF47">
    <property type="entry name" value="TAURINE-BINDING PERIPLASMIC PROTEIN"/>
    <property type="match status" value="1"/>
</dbReference>
<evidence type="ECO:0000256" key="2">
    <source>
        <dbReference type="ARBA" id="ARBA00010742"/>
    </source>
</evidence>
<evidence type="ECO:0000259" key="4">
    <source>
        <dbReference type="Pfam" id="PF09084"/>
    </source>
</evidence>
<organism evidence="5 6">
    <name type="scientific">Commensalibacter oyaizuii</name>
    <dbReference type="NCBI Taxonomy" id="3043873"/>
    <lineage>
        <taxon>Bacteria</taxon>
        <taxon>Pseudomonadati</taxon>
        <taxon>Pseudomonadota</taxon>
        <taxon>Alphaproteobacteria</taxon>
        <taxon>Acetobacterales</taxon>
        <taxon>Acetobacteraceae</taxon>
    </lineage>
</organism>
<dbReference type="InterPro" id="IPR015168">
    <property type="entry name" value="SsuA/THI5"/>
</dbReference>
<dbReference type="Gene3D" id="3.40.190.10">
    <property type="entry name" value="Periplasmic binding protein-like II"/>
    <property type="match status" value="2"/>
</dbReference>
<gene>
    <name evidence="5" type="ORF">QJV27_09380</name>
</gene>
<evidence type="ECO:0000313" key="6">
    <source>
        <dbReference type="Proteomes" id="UP001431634"/>
    </source>
</evidence>
<dbReference type="Proteomes" id="UP001431634">
    <property type="component" value="Unassembled WGS sequence"/>
</dbReference>
<dbReference type="Pfam" id="PF09084">
    <property type="entry name" value="NMT1"/>
    <property type="match status" value="1"/>
</dbReference>
<dbReference type="PANTHER" id="PTHR30024">
    <property type="entry name" value="ALIPHATIC SULFONATES-BINDING PROTEIN-RELATED"/>
    <property type="match status" value="1"/>
</dbReference>
<comment type="subcellular location">
    <subcellularLocation>
        <location evidence="1">Periplasm</location>
    </subcellularLocation>
</comment>
<dbReference type="EMBL" id="JASBAO010000001">
    <property type="protein sequence ID" value="MDI2091573.1"/>
    <property type="molecule type" value="Genomic_DNA"/>
</dbReference>
<dbReference type="PROSITE" id="PS51257">
    <property type="entry name" value="PROKAR_LIPOPROTEIN"/>
    <property type="match status" value="1"/>
</dbReference>
<dbReference type="SUPFAM" id="SSF53850">
    <property type="entry name" value="Periplasmic binding protein-like II"/>
    <property type="match status" value="1"/>
</dbReference>
<reference evidence="5" key="1">
    <citation type="submission" date="2023-05" db="EMBL/GenBank/DDBJ databases">
        <title>Whole genome sequence of Commensalibacter sp.</title>
        <authorList>
            <person name="Charoenyingcharoen P."/>
            <person name="Yukphan P."/>
        </authorList>
    </citation>
    <scope>NUCLEOTIDE SEQUENCE</scope>
    <source>
        <strain evidence="5">TBRC 16381</strain>
    </source>
</reference>
<dbReference type="RefSeq" id="WP_281448662.1">
    <property type="nucleotide sequence ID" value="NZ_JASBAO010000001.1"/>
</dbReference>